<evidence type="ECO:0000313" key="2">
    <source>
        <dbReference type="EMBL" id="MBI5974094.1"/>
    </source>
</evidence>
<dbReference type="RefSeq" id="WP_198616884.1">
    <property type="nucleotide sequence ID" value="NZ_JABANU010000001.1"/>
</dbReference>
<dbReference type="InterPro" id="IPR013560">
    <property type="entry name" value="DUF1722"/>
</dbReference>
<comment type="caution">
    <text evidence="2">The sequence shown here is derived from an EMBL/GenBank/DDBJ whole genome shotgun (WGS) entry which is preliminary data.</text>
</comment>
<reference evidence="2 3" key="1">
    <citation type="submission" date="2020-04" db="EMBL/GenBank/DDBJ databases">
        <title>Staphylococcus species from domestic dog.</title>
        <authorList>
            <person name="Paterson G.K."/>
        </authorList>
    </citation>
    <scope>NUCLEOTIDE SEQUENCE [LARGE SCALE GENOMIC DNA]</scope>
    <source>
        <strain evidence="2 3">H16/1A</strain>
    </source>
</reference>
<keyword evidence="3" id="KW-1185">Reference proteome</keyword>
<evidence type="ECO:0000259" key="1">
    <source>
        <dbReference type="Pfam" id="PF08349"/>
    </source>
</evidence>
<proteinExistence type="predicted"/>
<evidence type="ECO:0000313" key="3">
    <source>
        <dbReference type="Proteomes" id="UP000751852"/>
    </source>
</evidence>
<sequence>MKEITKIEKYWHYQKYNVMMRHYHDYIYIKNLIKEGIDYHRLLTEIDTILQKPIDHKAFINTFQHLWGYFKKDATSEDKEKYQQLLIDLGASPVDYIIYIQFIQMLIQKYHNDYLLNSAIMDL</sequence>
<dbReference type="Pfam" id="PF08349">
    <property type="entry name" value="DUF1722"/>
    <property type="match status" value="1"/>
</dbReference>
<gene>
    <name evidence="2" type="ORF">HHH54_00615</name>
</gene>
<feature type="domain" description="DUF1722" evidence="1">
    <location>
        <begin position="15"/>
        <end position="121"/>
    </location>
</feature>
<organism evidence="2 3">
    <name type="scientific">Staphylococcus canis</name>
    <dbReference type="NCBI Taxonomy" id="2724942"/>
    <lineage>
        <taxon>Bacteria</taxon>
        <taxon>Bacillati</taxon>
        <taxon>Bacillota</taxon>
        <taxon>Bacilli</taxon>
        <taxon>Bacillales</taxon>
        <taxon>Staphylococcaceae</taxon>
        <taxon>Staphylococcus</taxon>
    </lineage>
</organism>
<dbReference type="EMBL" id="JABANU010000001">
    <property type="protein sequence ID" value="MBI5974094.1"/>
    <property type="molecule type" value="Genomic_DNA"/>
</dbReference>
<accession>A0ABS0T5S3</accession>
<protein>
    <submittedName>
        <fullName evidence="2">YbgA family protein</fullName>
    </submittedName>
</protein>
<name>A0ABS0T5S3_9STAP</name>
<dbReference type="Proteomes" id="UP000751852">
    <property type="component" value="Unassembled WGS sequence"/>
</dbReference>